<dbReference type="STRING" id="43700.ENSMALP00000001270"/>
<feature type="domain" description="Ig-like" evidence="10">
    <location>
        <begin position="43"/>
        <end position="138"/>
    </location>
</feature>
<dbReference type="SUPFAM" id="SSF48726">
    <property type="entry name" value="Immunoglobulin"/>
    <property type="match status" value="1"/>
</dbReference>
<keyword evidence="8" id="KW-0812">Transmembrane</keyword>
<reference evidence="11" key="1">
    <citation type="submission" date="2025-08" db="UniProtKB">
        <authorList>
            <consortium name="Ensembl"/>
        </authorList>
    </citation>
    <scope>IDENTIFICATION</scope>
</reference>
<dbReference type="GO" id="GO:0005886">
    <property type="term" value="C:plasma membrane"/>
    <property type="evidence" value="ECO:0007669"/>
    <property type="project" value="UniProtKB-SubCell"/>
</dbReference>
<dbReference type="InterPro" id="IPR013106">
    <property type="entry name" value="Ig_V-set"/>
</dbReference>
<dbReference type="InterPro" id="IPR036179">
    <property type="entry name" value="Ig-like_dom_sf"/>
</dbReference>
<dbReference type="Pfam" id="PF07686">
    <property type="entry name" value="V-set"/>
    <property type="match status" value="1"/>
</dbReference>
<dbReference type="InterPro" id="IPR013783">
    <property type="entry name" value="Ig-like_fold"/>
</dbReference>
<keyword evidence="12" id="KW-1185">Reference proteome</keyword>
<dbReference type="PANTHER" id="PTHR19433:SF127">
    <property type="entry name" value="NITR9"/>
    <property type="match status" value="1"/>
</dbReference>
<feature type="signal peptide" evidence="9">
    <location>
        <begin position="1"/>
        <end position="22"/>
    </location>
</feature>
<dbReference type="InterPro" id="IPR007110">
    <property type="entry name" value="Ig-like_dom"/>
</dbReference>
<evidence type="ECO:0000256" key="6">
    <source>
        <dbReference type="ARBA" id="ARBA00023157"/>
    </source>
</evidence>
<dbReference type="SMART" id="SM00409">
    <property type="entry name" value="IG"/>
    <property type="match status" value="1"/>
</dbReference>
<evidence type="ECO:0000256" key="9">
    <source>
        <dbReference type="SAM" id="SignalP"/>
    </source>
</evidence>
<evidence type="ECO:0000256" key="2">
    <source>
        <dbReference type="ARBA" id="ARBA00022475"/>
    </source>
</evidence>
<dbReference type="AlphaFoldDB" id="A0A3Q3Q020"/>
<dbReference type="GO" id="GO:0009617">
    <property type="term" value="P:response to bacterium"/>
    <property type="evidence" value="ECO:0007669"/>
    <property type="project" value="TreeGrafter"/>
</dbReference>
<feature type="transmembrane region" description="Helical" evidence="8">
    <location>
        <begin position="214"/>
        <end position="237"/>
    </location>
</feature>
<evidence type="ECO:0000256" key="1">
    <source>
        <dbReference type="ARBA" id="ARBA00004236"/>
    </source>
</evidence>
<organism evidence="11 12">
    <name type="scientific">Monopterus albus</name>
    <name type="common">Swamp eel</name>
    <dbReference type="NCBI Taxonomy" id="43700"/>
    <lineage>
        <taxon>Eukaryota</taxon>
        <taxon>Metazoa</taxon>
        <taxon>Chordata</taxon>
        <taxon>Craniata</taxon>
        <taxon>Vertebrata</taxon>
        <taxon>Euteleostomi</taxon>
        <taxon>Actinopterygii</taxon>
        <taxon>Neopterygii</taxon>
        <taxon>Teleostei</taxon>
        <taxon>Neoteleostei</taxon>
        <taxon>Acanthomorphata</taxon>
        <taxon>Anabantaria</taxon>
        <taxon>Synbranchiformes</taxon>
        <taxon>Synbranchidae</taxon>
        <taxon>Monopterus</taxon>
    </lineage>
</organism>
<keyword evidence="3 9" id="KW-0732">Signal</keyword>
<keyword evidence="5 8" id="KW-0472">Membrane</keyword>
<keyword evidence="7" id="KW-0325">Glycoprotein</keyword>
<evidence type="ECO:0000256" key="3">
    <source>
        <dbReference type="ARBA" id="ARBA00022729"/>
    </source>
</evidence>
<dbReference type="InterPro" id="IPR003599">
    <property type="entry name" value="Ig_sub"/>
</dbReference>
<evidence type="ECO:0000313" key="11">
    <source>
        <dbReference type="Ensembl" id="ENSMALP00000001270.1"/>
    </source>
</evidence>
<dbReference type="Ensembl" id="ENSMALT00000001314.1">
    <property type="protein sequence ID" value="ENSMALP00000001270.1"/>
    <property type="gene ID" value="ENSMALG00000000957.1"/>
</dbReference>
<dbReference type="InterPro" id="IPR003598">
    <property type="entry name" value="Ig_sub2"/>
</dbReference>
<feature type="chain" id="PRO_5018724395" description="Ig-like domain-containing protein" evidence="9">
    <location>
        <begin position="23"/>
        <end position="240"/>
    </location>
</feature>
<keyword evidence="8" id="KW-1133">Transmembrane helix</keyword>
<dbReference type="Gene3D" id="2.60.40.10">
    <property type="entry name" value="Immunoglobulins"/>
    <property type="match status" value="1"/>
</dbReference>
<sequence length="240" mass="27723">MMACLKFALYLTCALLWRIELATNNKLSSSVHQDGGFISANVGDNVTLRCFYEGDVAAMFYWYKQTLQQKPRLLSSFYKHDTSGIFYAEFKDNPRFSLETNNGKNHLTILNLQISDSATYYCTSCYSYEGNSSNSLVCFLSGALIFTTVMIALLALSIYKEIKRNVFTIYSLSQRPHKISNAVFHYFELHKHFLSPPPLHWVALEIKMPNFRTLYFYFIFASVHYILQGQSFVLHILNNK</sequence>
<reference evidence="11" key="2">
    <citation type="submission" date="2025-09" db="UniProtKB">
        <authorList>
            <consortium name="Ensembl"/>
        </authorList>
    </citation>
    <scope>IDENTIFICATION</scope>
</reference>
<evidence type="ECO:0000256" key="8">
    <source>
        <dbReference type="SAM" id="Phobius"/>
    </source>
</evidence>
<evidence type="ECO:0000313" key="12">
    <source>
        <dbReference type="Proteomes" id="UP000261600"/>
    </source>
</evidence>
<keyword evidence="4" id="KW-0391">Immunity</keyword>
<accession>A0A3Q3Q020</accession>
<evidence type="ECO:0000256" key="7">
    <source>
        <dbReference type="ARBA" id="ARBA00023180"/>
    </source>
</evidence>
<feature type="transmembrane region" description="Helical" evidence="8">
    <location>
        <begin position="139"/>
        <end position="159"/>
    </location>
</feature>
<dbReference type="Proteomes" id="UP000261600">
    <property type="component" value="Unplaced"/>
</dbReference>
<protein>
    <recommendedName>
        <fullName evidence="10">Ig-like domain-containing protein</fullName>
    </recommendedName>
</protein>
<evidence type="ECO:0000256" key="4">
    <source>
        <dbReference type="ARBA" id="ARBA00022859"/>
    </source>
</evidence>
<dbReference type="PROSITE" id="PS50835">
    <property type="entry name" value="IG_LIKE"/>
    <property type="match status" value="1"/>
</dbReference>
<name>A0A3Q3Q020_MONAL</name>
<comment type="subcellular location">
    <subcellularLocation>
        <location evidence="1">Cell membrane</location>
    </subcellularLocation>
</comment>
<dbReference type="InterPro" id="IPR052051">
    <property type="entry name" value="TCR_complex_component"/>
</dbReference>
<dbReference type="SMART" id="SM00406">
    <property type="entry name" value="IGv"/>
    <property type="match status" value="1"/>
</dbReference>
<dbReference type="SMART" id="SM00408">
    <property type="entry name" value="IGc2"/>
    <property type="match status" value="1"/>
</dbReference>
<dbReference type="GO" id="GO:0002376">
    <property type="term" value="P:immune system process"/>
    <property type="evidence" value="ECO:0007669"/>
    <property type="project" value="UniProtKB-KW"/>
</dbReference>
<dbReference type="PANTHER" id="PTHR19433">
    <property type="entry name" value="T-CELL RECEPTOR ALPHA CHAIN V REGION-RELATED"/>
    <property type="match status" value="1"/>
</dbReference>
<proteinExistence type="predicted"/>
<keyword evidence="2" id="KW-1003">Cell membrane</keyword>
<evidence type="ECO:0000256" key="5">
    <source>
        <dbReference type="ARBA" id="ARBA00023136"/>
    </source>
</evidence>
<evidence type="ECO:0000259" key="10">
    <source>
        <dbReference type="PROSITE" id="PS50835"/>
    </source>
</evidence>
<keyword evidence="6" id="KW-1015">Disulfide bond</keyword>